<dbReference type="PANTHER" id="PTHR23513">
    <property type="entry name" value="INTEGRAL MEMBRANE EFFLUX PROTEIN-RELATED"/>
    <property type="match status" value="1"/>
</dbReference>
<accession>A0ABX8YF52</accession>
<dbReference type="InterPro" id="IPR020846">
    <property type="entry name" value="MFS_dom"/>
</dbReference>
<evidence type="ECO:0000256" key="1">
    <source>
        <dbReference type="ARBA" id="ARBA00004651"/>
    </source>
</evidence>
<evidence type="ECO:0000256" key="4">
    <source>
        <dbReference type="ARBA" id="ARBA00022692"/>
    </source>
</evidence>
<dbReference type="GeneID" id="97141193"/>
<evidence type="ECO:0000256" key="6">
    <source>
        <dbReference type="ARBA" id="ARBA00023136"/>
    </source>
</evidence>
<feature type="transmembrane region" description="Helical" evidence="7">
    <location>
        <begin position="222"/>
        <end position="245"/>
    </location>
</feature>
<keyword evidence="5 7" id="KW-1133">Transmembrane helix</keyword>
<feature type="transmembrane region" description="Helical" evidence="7">
    <location>
        <begin position="290"/>
        <end position="308"/>
    </location>
</feature>
<evidence type="ECO:0000313" key="10">
    <source>
        <dbReference type="Proteomes" id="UP000826616"/>
    </source>
</evidence>
<feature type="transmembrane region" description="Helical" evidence="7">
    <location>
        <begin position="81"/>
        <end position="100"/>
    </location>
</feature>
<evidence type="ECO:0000256" key="5">
    <source>
        <dbReference type="ARBA" id="ARBA00022989"/>
    </source>
</evidence>
<dbReference type="Proteomes" id="UP000826616">
    <property type="component" value="Chromosome"/>
</dbReference>
<dbReference type="PROSITE" id="PS50850">
    <property type="entry name" value="MFS"/>
    <property type="match status" value="1"/>
</dbReference>
<keyword evidence="2" id="KW-0813">Transport</keyword>
<reference evidence="9 10" key="1">
    <citation type="submission" date="2021-08" db="EMBL/GenBank/DDBJ databases">
        <title>Complete genome sequence of the strain Aneurinibacillus thermoaerophilus CCM 8960.</title>
        <authorList>
            <person name="Musilova J."/>
            <person name="Kourilova X."/>
            <person name="Pernicova I."/>
            <person name="Bezdicek M."/>
            <person name="Lengerova M."/>
            <person name="Obruca S."/>
            <person name="Sedlar K."/>
        </authorList>
    </citation>
    <scope>NUCLEOTIDE SEQUENCE [LARGE SCALE GENOMIC DNA]</scope>
    <source>
        <strain evidence="9 10">CCM 8960</strain>
    </source>
</reference>
<dbReference type="CDD" id="cd06173">
    <property type="entry name" value="MFS_MefA_like"/>
    <property type="match status" value="1"/>
</dbReference>
<dbReference type="EMBL" id="CP080764">
    <property type="protein sequence ID" value="QYY44000.1"/>
    <property type="molecule type" value="Genomic_DNA"/>
</dbReference>
<dbReference type="Pfam" id="PF07690">
    <property type="entry name" value="MFS_1"/>
    <property type="match status" value="1"/>
</dbReference>
<keyword evidence="10" id="KW-1185">Reference proteome</keyword>
<comment type="subcellular location">
    <subcellularLocation>
        <location evidence="1">Cell membrane</location>
        <topology evidence="1">Multi-pass membrane protein</topology>
    </subcellularLocation>
</comment>
<dbReference type="PRINTS" id="PR01988">
    <property type="entry name" value="EXPORTERBACE"/>
</dbReference>
<feature type="domain" description="Major facilitator superfamily (MFS) profile" evidence="8">
    <location>
        <begin position="13"/>
        <end position="403"/>
    </location>
</feature>
<evidence type="ECO:0000259" key="8">
    <source>
        <dbReference type="PROSITE" id="PS50850"/>
    </source>
</evidence>
<gene>
    <name evidence="9" type="ORF">K3F53_07400</name>
</gene>
<feature type="transmembrane region" description="Helical" evidence="7">
    <location>
        <begin position="174"/>
        <end position="191"/>
    </location>
</feature>
<dbReference type="PANTHER" id="PTHR23513:SF6">
    <property type="entry name" value="MAJOR FACILITATOR SUPERFAMILY ASSOCIATED DOMAIN-CONTAINING PROTEIN"/>
    <property type="match status" value="1"/>
</dbReference>
<feature type="transmembrane region" description="Helical" evidence="7">
    <location>
        <begin position="46"/>
        <end position="69"/>
    </location>
</feature>
<evidence type="ECO:0000313" key="9">
    <source>
        <dbReference type="EMBL" id="QYY44000.1"/>
    </source>
</evidence>
<feature type="transmembrane region" description="Helical" evidence="7">
    <location>
        <begin position="257"/>
        <end position="278"/>
    </location>
</feature>
<keyword evidence="3" id="KW-1003">Cell membrane</keyword>
<dbReference type="RefSeq" id="WP_220560052.1">
    <property type="nucleotide sequence ID" value="NZ_CP080764.1"/>
</dbReference>
<keyword evidence="6 7" id="KW-0472">Membrane</keyword>
<feature type="transmembrane region" description="Helical" evidence="7">
    <location>
        <begin position="149"/>
        <end position="168"/>
    </location>
</feature>
<name>A0ABX8YF52_ANETH</name>
<feature type="transmembrane region" description="Helical" evidence="7">
    <location>
        <begin position="314"/>
        <end position="333"/>
    </location>
</feature>
<feature type="transmembrane region" description="Helical" evidence="7">
    <location>
        <begin position="16"/>
        <end position="40"/>
    </location>
</feature>
<dbReference type="InterPro" id="IPR022324">
    <property type="entry name" value="Bacilysin_exporter_BacE_put"/>
</dbReference>
<evidence type="ECO:0000256" key="3">
    <source>
        <dbReference type="ARBA" id="ARBA00022475"/>
    </source>
</evidence>
<feature type="transmembrane region" description="Helical" evidence="7">
    <location>
        <begin position="379"/>
        <end position="399"/>
    </location>
</feature>
<keyword evidence="4 7" id="KW-0812">Transmembrane</keyword>
<evidence type="ECO:0000256" key="7">
    <source>
        <dbReference type="SAM" id="Phobius"/>
    </source>
</evidence>
<dbReference type="Gene3D" id="1.20.1250.20">
    <property type="entry name" value="MFS general substrate transporter like domains"/>
    <property type="match status" value="2"/>
</dbReference>
<feature type="transmembrane region" description="Helical" evidence="7">
    <location>
        <begin position="353"/>
        <end position="373"/>
    </location>
</feature>
<dbReference type="SUPFAM" id="SSF103473">
    <property type="entry name" value="MFS general substrate transporter"/>
    <property type="match status" value="1"/>
</dbReference>
<dbReference type="InterPro" id="IPR011701">
    <property type="entry name" value="MFS"/>
</dbReference>
<protein>
    <submittedName>
        <fullName evidence="9">MFS transporter</fullName>
    </submittedName>
</protein>
<feature type="transmembrane region" description="Helical" evidence="7">
    <location>
        <begin position="106"/>
        <end position="129"/>
    </location>
</feature>
<sequence length="423" mass="46325">MVKEHNEKLFTRTFSLYLASTIINFLGTGMHGIALPWLLLEMTKSPLSIGILLCIRALPGIFLAPYAGYVADCMDRRINCFLMNLLQGIVVFVTVGLGYYGLLNQFYIYSMALLISIGNTFFFPGIRAYIQEVVGKANLLRANSLTESLTQAGMLIGTGTAGLVISSFGTMTALFIDGCTFLVSAICIILMNKTKASFSVKPQKFAILKTKFEVLKYVKTKFILFVTILLLLVPTFCVQVNNVLVGAFTMDLLKLDASAYGLINLCYAIGAMLSGFILASLTKKRVNDKYFIFVSILALGLFEGLFGSSQNLSTAMLITFIIGSCVVITRTWLNTKVMSITDNEYAGRIQSTIGFLTSVMLLVSGLVVGGIAKNVGYNLVFYLLGTFVVLIAFISLFYYSRQENATTTSNTSEATVKAKVNEM</sequence>
<evidence type="ECO:0000256" key="2">
    <source>
        <dbReference type="ARBA" id="ARBA00022448"/>
    </source>
</evidence>
<dbReference type="InterPro" id="IPR036259">
    <property type="entry name" value="MFS_trans_sf"/>
</dbReference>
<proteinExistence type="predicted"/>
<organism evidence="9 10">
    <name type="scientific">Aneurinibacillus thermoaerophilus</name>
    <dbReference type="NCBI Taxonomy" id="143495"/>
    <lineage>
        <taxon>Bacteria</taxon>
        <taxon>Bacillati</taxon>
        <taxon>Bacillota</taxon>
        <taxon>Bacilli</taxon>
        <taxon>Bacillales</taxon>
        <taxon>Paenibacillaceae</taxon>
        <taxon>Aneurinibacillus group</taxon>
        <taxon>Aneurinibacillus</taxon>
    </lineage>
</organism>